<gene>
    <name evidence="4" type="ORF">SAMN05444320_10347</name>
</gene>
<evidence type="ECO:0000259" key="3">
    <source>
        <dbReference type="PROSITE" id="PS50043"/>
    </source>
</evidence>
<dbReference type="SMART" id="SM00421">
    <property type="entry name" value="HTH_LUXR"/>
    <property type="match status" value="1"/>
</dbReference>
<dbReference type="PROSITE" id="PS50043">
    <property type="entry name" value="HTH_LUXR_2"/>
    <property type="match status" value="1"/>
</dbReference>
<dbReference type="GO" id="GO:0003677">
    <property type="term" value="F:DNA binding"/>
    <property type="evidence" value="ECO:0007669"/>
    <property type="project" value="InterPro"/>
</dbReference>
<protein>
    <submittedName>
        <fullName evidence="4">Regulatory protein, luxR family</fullName>
    </submittedName>
</protein>
<dbReference type="RefSeq" id="WP_073481152.1">
    <property type="nucleotide sequence ID" value="NZ_FQVN01000003.1"/>
</dbReference>
<dbReference type="EMBL" id="FQVN01000003">
    <property type="protein sequence ID" value="SHF27541.1"/>
    <property type="molecule type" value="Genomic_DNA"/>
</dbReference>
<name>A0A1M5AB66_STRHI</name>
<dbReference type="GO" id="GO:0006355">
    <property type="term" value="P:regulation of DNA-templated transcription"/>
    <property type="evidence" value="ECO:0007669"/>
    <property type="project" value="InterPro"/>
</dbReference>
<dbReference type="PANTHER" id="PTHR16305:SF35">
    <property type="entry name" value="TRANSCRIPTIONAL ACTIVATOR DOMAIN"/>
    <property type="match status" value="1"/>
</dbReference>
<evidence type="ECO:0000313" key="5">
    <source>
        <dbReference type="Proteomes" id="UP000184501"/>
    </source>
</evidence>
<dbReference type="SUPFAM" id="SSF46894">
    <property type="entry name" value="C-terminal effector domain of the bipartite response regulators"/>
    <property type="match status" value="1"/>
</dbReference>
<dbReference type="Pfam" id="PF00196">
    <property type="entry name" value="GerE"/>
    <property type="match status" value="1"/>
</dbReference>
<organism evidence="4 5">
    <name type="scientific">Streptoalloteichus hindustanus</name>
    <dbReference type="NCBI Taxonomy" id="2017"/>
    <lineage>
        <taxon>Bacteria</taxon>
        <taxon>Bacillati</taxon>
        <taxon>Actinomycetota</taxon>
        <taxon>Actinomycetes</taxon>
        <taxon>Pseudonocardiales</taxon>
        <taxon>Pseudonocardiaceae</taxon>
        <taxon>Streptoalloteichus</taxon>
    </lineage>
</organism>
<feature type="domain" description="HTH luxR-type" evidence="3">
    <location>
        <begin position="846"/>
        <end position="911"/>
    </location>
</feature>
<dbReference type="AlphaFoldDB" id="A0A1M5AB66"/>
<proteinExistence type="predicted"/>
<dbReference type="PRINTS" id="PR00038">
    <property type="entry name" value="HTHLUXR"/>
</dbReference>
<dbReference type="GO" id="GO:0005524">
    <property type="term" value="F:ATP binding"/>
    <property type="evidence" value="ECO:0007669"/>
    <property type="project" value="UniProtKB-KW"/>
</dbReference>
<dbReference type="Gene3D" id="1.10.10.10">
    <property type="entry name" value="Winged helix-like DNA-binding domain superfamily/Winged helix DNA-binding domain"/>
    <property type="match status" value="1"/>
</dbReference>
<dbReference type="Gene3D" id="3.40.50.300">
    <property type="entry name" value="P-loop containing nucleotide triphosphate hydrolases"/>
    <property type="match status" value="1"/>
</dbReference>
<dbReference type="InterPro" id="IPR011990">
    <property type="entry name" value="TPR-like_helical_dom_sf"/>
</dbReference>
<dbReference type="Proteomes" id="UP000184501">
    <property type="component" value="Unassembled WGS sequence"/>
</dbReference>
<dbReference type="GO" id="GO:0004016">
    <property type="term" value="F:adenylate cyclase activity"/>
    <property type="evidence" value="ECO:0007669"/>
    <property type="project" value="TreeGrafter"/>
</dbReference>
<evidence type="ECO:0000313" key="4">
    <source>
        <dbReference type="EMBL" id="SHF27541.1"/>
    </source>
</evidence>
<keyword evidence="2" id="KW-0067">ATP-binding</keyword>
<dbReference type="Pfam" id="PF13191">
    <property type="entry name" value="AAA_16"/>
    <property type="match status" value="1"/>
</dbReference>
<dbReference type="InterPro" id="IPR041664">
    <property type="entry name" value="AAA_16"/>
</dbReference>
<dbReference type="GO" id="GO:0005737">
    <property type="term" value="C:cytoplasm"/>
    <property type="evidence" value="ECO:0007669"/>
    <property type="project" value="TreeGrafter"/>
</dbReference>
<dbReference type="InterPro" id="IPR016032">
    <property type="entry name" value="Sig_transdc_resp-reg_C-effctor"/>
</dbReference>
<dbReference type="CDD" id="cd06170">
    <property type="entry name" value="LuxR_C_like"/>
    <property type="match status" value="1"/>
</dbReference>
<evidence type="ECO:0000256" key="1">
    <source>
        <dbReference type="ARBA" id="ARBA00022741"/>
    </source>
</evidence>
<dbReference type="InterPro" id="IPR027417">
    <property type="entry name" value="P-loop_NTPase"/>
</dbReference>
<sequence length="913" mass="96400">MLVGREREQRELAELVSRALVGRSGALVLRGAAGIGKSALLNDLARQASTKVGVLRAAGVETEAGLPFAALHQLLRPLLDRVDRLPGPQAAALRATFGLENAPADRFLVALAVLTLLADAAESRPLLVLVDDAHWLDGASADVLLFLARRLDADGIALVLAARDDDARPFRAPGLPELRVGPLAAAAAQRLLAQAMPGTAAATRERLLHEAAGNPLALLELPTALSAEQLQGSAPLPEHLPLSERLQRLFLHRATRLPARTRAMLLLAAAEDSGDLSIVLAAAGAGPGGLEALSPAVDVGLISVDGRELRFRHPLVRSALYQAASFPERQAAHLALAGALDPHDDRRVWHRAAAVVGSDDRVAQELAEVAGRARRAGGVAAATSALERAAALASSPKARACWLVQAAECAWSAAEASRAGMLLDRAESMTTDPALRGRAARVRGAITHASSSPATACRILVEGARLVMRADATLAGEMLVMAARSAWVGSDPATLVEISGLIGQLDPVLSGPAGELREHLRFLGGLPAGEQTAASADVLDAGLLAWLQGSDPKPWVWPPTFLPQLLGDAEAALDGHDRAVVMLRTRGAAGALPMAVAPLTALQLTTGRWTSAIANASEALALADDTGQLGAACHLRAQLAWVAAVRGDFARCRELADGSLRSAVPRRIASAVATAHWALGMCALGEGEPAHAASLLREVLAPGQPAEHFMVSWLVLPDLVEALSRAGEHAQARAALRQFEDRVGVLDLPQHRGLLRRCAALVATGAAAERLFRQALDESPASPFEVGRTHLLFGEWLRRSRRVKAGREHLHTALTHFRLLGAAPWAERASAELRAAGHRGAEPVAATAAVSQLTPRELQIVRFAAQGMTNQQIAAQLFLSPRTVGYHLYKVFPKLGVTSRSQLRDLDLDRRDR</sequence>
<dbReference type="OrthoDB" id="3656034at2"/>
<dbReference type="Gene3D" id="1.25.40.10">
    <property type="entry name" value="Tetratricopeptide repeat domain"/>
    <property type="match status" value="1"/>
</dbReference>
<dbReference type="InterPro" id="IPR000792">
    <property type="entry name" value="Tscrpt_reg_LuxR_C"/>
</dbReference>
<accession>A0A1M5AB66</accession>
<dbReference type="STRING" id="2017.SAMN05444320_10347"/>
<evidence type="ECO:0000256" key="2">
    <source>
        <dbReference type="ARBA" id="ARBA00022840"/>
    </source>
</evidence>
<keyword evidence="1" id="KW-0547">Nucleotide-binding</keyword>
<dbReference type="SUPFAM" id="SSF52540">
    <property type="entry name" value="P-loop containing nucleoside triphosphate hydrolases"/>
    <property type="match status" value="1"/>
</dbReference>
<keyword evidence="5" id="KW-1185">Reference proteome</keyword>
<reference evidence="4 5" key="1">
    <citation type="submission" date="2016-11" db="EMBL/GenBank/DDBJ databases">
        <authorList>
            <person name="Jaros S."/>
            <person name="Januszkiewicz K."/>
            <person name="Wedrychowicz H."/>
        </authorList>
    </citation>
    <scope>NUCLEOTIDE SEQUENCE [LARGE SCALE GENOMIC DNA]</scope>
    <source>
        <strain evidence="4 5">DSM 44523</strain>
    </source>
</reference>
<dbReference type="PANTHER" id="PTHR16305">
    <property type="entry name" value="TESTICULAR SOLUBLE ADENYLYL CYCLASE"/>
    <property type="match status" value="1"/>
</dbReference>
<dbReference type="InterPro" id="IPR036388">
    <property type="entry name" value="WH-like_DNA-bd_sf"/>
</dbReference>